<protein>
    <submittedName>
        <fullName evidence="1">Phosphonate C-P lyase system protein PhnH</fullName>
    </submittedName>
</protein>
<organism evidence="1 2">
    <name type="scientific">Roseobacter sinensis</name>
    <dbReference type="NCBI Taxonomy" id="2931391"/>
    <lineage>
        <taxon>Bacteria</taxon>
        <taxon>Pseudomonadati</taxon>
        <taxon>Pseudomonadota</taxon>
        <taxon>Alphaproteobacteria</taxon>
        <taxon>Rhodobacterales</taxon>
        <taxon>Roseobacteraceae</taxon>
        <taxon>Roseobacter</taxon>
    </lineage>
</organism>
<dbReference type="GO" id="GO:0016829">
    <property type="term" value="F:lyase activity"/>
    <property type="evidence" value="ECO:0007669"/>
    <property type="project" value="UniProtKB-KW"/>
</dbReference>
<evidence type="ECO:0000313" key="1">
    <source>
        <dbReference type="EMBL" id="MCV3273616.1"/>
    </source>
</evidence>
<dbReference type="NCBIfam" id="TIGR03292">
    <property type="entry name" value="PhnH_redo"/>
    <property type="match status" value="1"/>
</dbReference>
<name>A0ABT3BJ70_9RHOB</name>
<dbReference type="Proteomes" id="UP001208690">
    <property type="component" value="Unassembled WGS sequence"/>
</dbReference>
<sequence>MQAETLSGGFADPAIQSAQAFRGVMEAMARPGTVRSISGATPPAPLSGAAGTVLLTLCDPDTPVYLAGEADCDAVRGWLAFHTGAPLAGPSHCMFAVGTWDQLNPLSVYKIGTPEYPDRSATLIVECTELTGSGACLKGPGIKTSSALSVPEVQAFQHNTALFPLGLDFILTCGNTVAALPRSTRVSEADGATEVSSCTLP</sequence>
<dbReference type="InterPro" id="IPR008772">
    <property type="entry name" value="Phosphonate_metab_PhnH"/>
</dbReference>
<dbReference type="SUPFAM" id="SSF159709">
    <property type="entry name" value="PhnH-like"/>
    <property type="match status" value="1"/>
</dbReference>
<gene>
    <name evidence="1" type="primary">phnH</name>
    <name evidence="1" type="ORF">MUB52_19460</name>
</gene>
<accession>A0ABT3BJ70</accession>
<dbReference type="InterPro" id="IPR038058">
    <property type="entry name" value="PhnH-like_sp"/>
</dbReference>
<dbReference type="EMBL" id="JALIEB010000017">
    <property type="protein sequence ID" value="MCV3273616.1"/>
    <property type="molecule type" value="Genomic_DNA"/>
</dbReference>
<dbReference type="Gene3D" id="3.40.50.11310">
    <property type="entry name" value="Bacterial phosphonate metabolism protein PhnH"/>
    <property type="match status" value="1"/>
</dbReference>
<comment type="caution">
    <text evidence="1">The sequence shown here is derived from an EMBL/GenBank/DDBJ whole genome shotgun (WGS) entry which is preliminary data.</text>
</comment>
<proteinExistence type="predicted"/>
<dbReference type="RefSeq" id="WP_263845827.1">
    <property type="nucleotide sequence ID" value="NZ_JALIEB010000017.1"/>
</dbReference>
<evidence type="ECO:0000313" key="2">
    <source>
        <dbReference type="Proteomes" id="UP001208690"/>
    </source>
</evidence>
<keyword evidence="1" id="KW-0456">Lyase</keyword>
<keyword evidence="2" id="KW-1185">Reference proteome</keyword>
<reference evidence="1 2" key="1">
    <citation type="submission" date="2022-04" db="EMBL/GenBank/DDBJ databases">
        <title>Roseobacter sp. WL0113 is a bacterium isolated from neritic sediment.</title>
        <authorList>
            <person name="Wang L."/>
            <person name="He W."/>
            <person name="Zhang D.-F."/>
        </authorList>
    </citation>
    <scope>NUCLEOTIDE SEQUENCE [LARGE SCALE GENOMIC DNA]</scope>
    <source>
        <strain evidence="1 2">WL0113</strain>
    </source>
</reference>
<dbReference type="PIRSF" id="PIRSF020680">
    <property type="entry name" value="PhnH"/>
    <property type="match status" value="1"/>
</dbReference>
<dbReference type="Pfam" id="PF05845">
    <property type="entry name" value="PhnH"/>
    <property type="match status" value="1"/>
</dbReference>